<organism evidence="3 4">
    <name type="scientific">Oesophagostomum dentatum</name>
    <name type="common">Nodular worm</name>
    <dbReference type="NCBI Taxonomy" id="61180"/>
    <lineage>
        <taxon>Eukaryota</taxon>
        <taxon>Metazoa</taxon>
        <taxon>Ecdysozoa</taxon>
        <taxon>Nematoda</taxon>
        <taxon>Chromadorea</taxon>
        <taxon>Rhabditida</taxon>
        <taxon>Rhabditina</taxon>
        <taxon>Rhabditomorpha</taxon>
        <taxon>Strongyloidea</taxon>
        <taxon>Strongylidae</taxon>
        <taxon>Oesophagostomum</taxon>
    </lineage>
</organism>
<feature type="signal peptide" evidence="2">
    <location>
        <begin position="1"/>
        <end position="15"/>
    </location>
</feature>
<dbReference type="Proteomes" id="UP000053660">
    <property type="component" value="Unassembled WGS sequence"/>
</dbReference>
<evidence type="ECO:0000256" key="1">
    <source>
        <dbReference type="SAM" id="MobiDB-lite"/>
    </source>
</evidence>
<keyword evidence="2" id="KW-0732">Signal</keyword>
<feature type="compositionally biased region" description="Pro residues" evidence="1">
    <location>
        <begin position="51"/>
        <end position="60"/>
    </location>
</feature>
<dbReference type="AlphaFoldDB" id="A0A0B1TML2"/>
<evidence type="ECO:0000256" key="2">
    <source>
        <dbReference type="SAM" id="SignalP"/>
    </source>
</evidence>
<dbReference type="EMBL" id="KN549304">
    <property type="protein sequence ID" value="KHJ98499.1"/>
    <property type="molecule type" value="Genomic_DNA"/>
</dbReference>
<gene>
    <name evidence="3" type="ORF">OESDEN_01516</name>
</gene>
<evidence type="ECO:0000313" key="3">
    <source>
        <dbReference type="EMBL" id="KHJ98499.1"/>
    </source>
</evidence>
<feature type="region of interest" description="Disordered" evidence="1">
    <location>
        <begin position="39"/>
        <end position="77"/>
    </location>
</feature>
<sequence>MLLLISFVVVHAIQAMPYYPVYPSMSHYQMDNTMGAAAEMSAPKSGNTQVPAPPVSPIPPVLTTQVVDNNTGHMGGE</sequence>
<evidence type="ECO:0000313" key="4">
    <source>
        <dbReference type="Proteomes" id="UP000053660"/>
    </source>
</evidence>
<protein>
    <recommendedName>
        <fullName evidence="5">Secreted protein</fullName>
    </recommendedName>
</protein>
<keyword evidence="4" id="KW-1185">Reference proteome</keyword>
<reference evidence="3 4" key="1">
    <citation type="submission" date="2014-03" db="EMBL/GenBank/DDBJ databases">
        <title>Draft genome of the hookworm Oesophagostomum dentatum.</title>
        <authorList>
            <person name="Mitreva M."/>
        </authorList>
    </citation>
    <scope>NUCLEOTIDE SEQUENCE [LARGE SCALE GENOMIC DNA]</scope>
    <source>
        <strain evidence="3 4">OD-Hann</strain>
    </source>
</reference>
<feature type="compositionally biased region" description="Polar residues" evidence="1">
    <location>
        <begin position="62"/>
        <end position="77"/>
    </location>
</feature>
<feature type="chain" id="PRO_5012271982" description="Secreted protein" evidence="2">
    <location>
        <begin position="16"/>
        <end position="77"/>
    </location>
</feature>
<proteinExistence type="predicted"/>
<accession>A0A0B1TML2</accession>
<evidence type="ECO:0008006" key="5">
    <source>
        <dbReference type="Google" id="ProtNLM"/>
    </source>
</evidence>
<dbReference type="OrthoDB" id="10587733at2759"/>
<name>A0A0B1TML2_OESDE</name>